<organism evidence="5 6">
    <name type="scientific">Paenibacillus rhizophilus</name>
    <dbReference type="NCBI Taxonomy" id="1850366"/>
    <lineage>
        <taxon>Bacteria</taxon>
        <taxon>Bacillati</taxon>
        <taxon>Bacillota</taxon>
        <taxon>Bacilli</taxon>
        <taxon>Bacillales</taxon>
        <taxon>Paenibacillaceae</taxon>
        <taxon>Paenibacillus</taxon>
    </lineage>
</organism>
<dbReference type="GO" id="GO:0003677">
    <property type="term" value="F:DNA binding"/>
    <property type="evidence" value="ECO:0007669"/>
    <property type="project" value="UniProtKB-KW"/>
</dbReference>
<evidence type="ECO:0000256" key="1">
    <source>
        <dbReference type="ARBA" id="ARBA00011046"/>
    </source>
</evidence>
<keyword evidence="4" id="KW-0804">Transcription</keyword>
<dbReference type="OrthoDB" id="1849040at2"/>
<evidence type="ECO:0000313" key="5">
    <source>
        <dbReference type="EMBL" id="RQW12063.1"/>
    </source>
</evidence>
<keyword evidence="6" id="KW-1185">Reference proteome</keyword>
<dbReference type="RefSeq" id="WP_124695469.1">
    <property type="nucleotide sequence ID" value="NZ_JBHUFE010000026.1"/>
</dbReference>
<proteinExistence type="inferred from homology"/>
<dbReference type="Gene3D" id="1.10.10.10">
    <property type="entry name" value="Winged helix-like DNA-binding domain superfamily/Winged helix DNA-binding domain"/>
    <property type="match status" value="1"/>
</dbReference>
<dbReference type="Gene3D" id="1.10.4040.10">
    <property type="entry name" value="Penicillinase repressor domain"/>
    <property type="match status" value="1"/>
</dbReference>
<evidence type="ECO:0000256" key="4">
    <source>
        <dbReference type="ARBA" id="ARBA00023163"/>
    </source>
</evidence>
<dbReference type="InterPro" id="IPR036390">
    <property type="entry name" value="WH_DNA-bd_sf"/>
</dbReference>
<dbReference type="Pfam" id="PF03965">
    <property type="entry name" value="Penicillinase_R"/>
    <property type="match status" value="1"/>
</dbReference>
<comment type="caution">
    <text evidence="5">The sequence shown here is derived from an EMBL/GenBank/DDBJ whole genome shotgun (WGS) entry which is preliminary data.</text>
</comment>
<sequence>MHESPHITEAESEVMKLLWQKEPLSASEIISKLTHKMQWSDQTIKTFLNRLHKKKAIRFEKSGRNYLYYPLVSHDEYLKAENRSFLNRVYKGAVGMLCAKFLEEETLSEKDIEELQQILENKKKS</sequence>
<comment type="similarity">
    <text evidence="1">Belongs to the BlaI transcriptional regulatory family.</text>
</comment>
<reference evidence="5 6" key="1">
    <citation type="submission" date="2018-11" db="EMBL/GenBank/DDBJ databases">
        <title>Genome sequence of strain 7197.</title>
        <authorList>
            <person name="Gao J."/>
            <person name="Sun J."/>
        </authorList>
    </citation>
    <scope>NUCLEOTIDE SEQUENCE [LARGE SCALE GENOMIC DNA]</scope>
    <source>
        <strain evidence="5 6">7197</strain>
    </source>
</reference>
<dbReference type="EMBL" id="RQPI01000004">
    <property type="protein sequence ID" value="RQW12063.1"/>
    <property type="molecule type" value="Genomic_DNA"/>
</dbReference>
<dbReference type="Proteomes" id="UP000282529">
    <property type="component" value="Unassembled WGS sequence"/>
</dbReference>
<accession>A0A3N9P749</accession>
<dbReference type="PIRSF" id="PIRSF019455">
    <property type="entry name" value="CopR_AtkY"/>
    <property type="match status" value="1"/>
</dbReference>
<dbReference type="AlphaFoldDB" id="A0A3N9P749"/>
<gene>
    <name evidence="5" type="ORF">EH198_10470</name>
</gene>
<keyword evidence="2" id="KW-0805">Transcription regulation</keyword>
<evidence type="ECO:0000313" key="6">
    <source>
        <dbReference type="Proteomes" id="UP000282529"/>
    </source>
</evidence>
<dbReference type="GO" id="GO:0045892">
    <property type="term" value="P:negative regulation of DNA-templated transcription"/>
    <property type="evidence" value="ECO:0007669"/>
    <property type="project" value="InterPro"/>
</dbReference>
<evidence type="ECO:0000256" key="3">
    <source>
        <dbReference type="ARBA" id="ARBA00023125"/>
    </source>
</evidence>
<protein>
    <submittedName>
        <fullName evidence="5">BlaI/MecI/CopY family transcriptional regulator</fullName>
    </submittedName>
</protein>
<name>A0A3N9P749_9BACL</name>
<dbReference type="InterPro" id="IPR005650">
    <property type="entry name" value="BlaI_family"/>
</dbReference>
<keyword evidence="3" id="KW-0238">DNA-binding</keyword>
<evidence type="ECO:0000256" key="2">
    <source>
        <dbReference type="ARBA" id="ARBA00023015"/>
    </source>
</evidence>
<dbReference type="SUPFAM" id="SSF46785">
    <property type="entry name" value="Winged helix' DNA-binding domain"/>
    <property type="match status" value="1"/>
</dbReference>
<dbReference type="InterPro" id="IPR036388">
    <property type="entry name" value="WH-like_DNA-bd_sf"/>
</dbReference>